<organism evidence="1 2">
    <name type="scientific">Haloferax gibbonsii</name>
    <dbReference type="NCBI Taxonomy" id="35746"/>
    <lineage>
        <taxon>Archaea</taxon>
        <taxon>Methanobacteriati</taxon>
        <taxon>Methanobacteriota</taxon>
        <taxon>Stenosarchaea group</taxon>
        <taxon>Halobacteria</taxon>
        <taxon>Halobacteriales</taxon>
        <taxon>Haloferacaceae</taxon>
        <taxon>Haloferax</taxon>
    </lineage>
</organism>
<dbReference type="AlphaFoldDB" id="A0A871BMA6"/>
<protein>
    <submittedName>
        <fullName evidence="1">Uncharacterized protein</fullName>
    </submittedName>
</protein>
<dbReference type="EMBL" id="CP063208">
    <property type="protein sequence ID" value="QOS14142.1"/>
    <property type="molecule type" value="Genomic_DNA"/>
</dbReference>
<proteinExistence type="predicted"/>
<accession>A0A871BMA6</accession>
<evidence type="ECO:0000313" key="1">
    <source>
        <dbReference type="EMBL" id="QOS14142.1"/>
    </source>
</evidence>
<gene>
    <name evidence="1" type="ORF">HfgLR_25340</name>
</gene>
<geneLocation type="plasmid" evidence="1 2">
    <name>pHGLR3</name>
</geneLocation>
<reference evidence="1" key="1">
    <citation type="journal article" date="2021" name="Front. Microbiol.">
        <title>Cellular and Genomic Properties of Haloferax gibbonsii LR2-5, the Host of Euryarchaeal Virus HFTV1.</title>
        <authorList>
            <person name="Tittes C."/>
            <person name="Schwarzer S."/>
            <person name="Pfeiffer F."/>
            <person name="Dyall-Smith M."/>
            <person name="Rodriguez-Franco M."/>
            <person name="Oksanen H.M."/>
            <person name="Quax T.E.F."/>
        </authorList>
    </citation>
    <scope>NUCLEOTIDE SEQUENCE</scope>
    <source>
        <strain evidence="1">LR2-5</strain>
    </source>
</reference>
<dbReference type="Proteomes" id="UP000663064">
    <property type="component" value="Plasmid pHGLR3"/>
</dbReference>
<keyword evidence="1" id="KW-0614">Plasmid</keyword>
<sequence>MRFSRQSTHPLDTTPLPHDALDTVVSELLTEQASQQHRFTDLTSGVFGALFGRTTVSVVSNYAITSLLSSWVCK</sequence>
<name>A0A871BMA6_HALGI</name>
<evidence type="ECO:0000313" key="2">
    <source>
        <dbReference type="Proteomes" id="UP000663064"/>
    </source>
</evidence>